<dbReference type="KEGG" id="lins:G7067_10415"/>
<dbReference type="RefSeq" id="WP_166324035.1">
    <property type="nucleotide sequence ID" value="NZ_CP049934.1"/>
</dbReference>
<reference evidence="2 3" key="1">
    <citation type="submission" date="2020-03" db="EMBL/GenBank/DDBJ databases">
        <title>Leucobacter sp. nov., isolated from beetles.</title>
        <authorList>
            <person name="Hyun D.-W."/>
            <person name="Bae J.-W."/>
        </authorList>
    </citation>
    <scope>NUCLEOTIDE SEQUENCE [LARGE SCALE GENOMIC DNA]</scope>
    <source>
        <strain evidence="2 3">HDW9B</strain>
    </source>
</reference>
<keyword evidence="3" id="KW-1185">Reference proteome</keyword>
<gene>
    <name evidence="2" type="ORF">G7067_10415</name>
</gene>
<dbReference type="Pfam" id="PF02861">
    <property type="entry name" value="Clp_N"/>
    <property type="match status" value="1"/>
</dbReference>
<sequence>MSKLLDIARTSQQLTIAAGEEASRSGQRTIDFDHLFLALVLSDQAAGQVLRGLGITIQAARDAVESYHREQLDALGLGAAMPEAGDIVFHETGGYELNRRSQEVFQNAGKGKKAGDAAAVLRELLDDPSGMIPSILDRLDTTPEEVRTRLDQAASIPELATKHVRAPKQPGLASSRIEAFVPASIEQVWELLVDPEHMPQWDMYTGSVELPEDPDTGLGSRQGDSWIARARTESPDGKPLRVNENYVRRQVTVTHVSPRSKIAWRIAHMDTPRPIAMRTEIALSPAAGGTQLTITVSHERRNPLRWFVSAPCGASPAGST</sequence>
<proteinExistence type="predicted"/>
<dbReference type="AlphaFoldDB" id="A0A6G8FKW9"/>
<evidence type="ECO:0000259" key="1">
    <source>
        <dbReference type="Pfam" id="PF02861"/>
    </source>
</evidence>
<organism evidence="2 3">
    <name type="scientific">Leucobacter insecticola</name>
    <dbReference type="NCBI Taxonomy" id="2714934"/>
    <lineage>
        <taxon>Bacteria</taxon>
        <taxon>Bacillati</taxon>
        <taxon>Actinomycetota</taxon>
        <taxon>Actinomycetes</taxon>
        <taxon>Micrococcales</taxon>
        <taxon>Microbacteriaceae</taxon>
        <taxon>Leucobacter</taxon>
    </lineage>
</organism>
<dbReference type="Pfam" id="PF10604">
    <property type="entry name" value="Polyketide_cyc2"/>
    <property type="match status" value="1"/>
</dbReference>
<dbReference type="EMBL" id="CP049934">
    <property type="protein sequence ID" value="QIM16722.1"/>
    <property type="molecule type" value="Genomic_DNA"/>
</dbReference>
<evidence type="ECO:0000313" key="2">
    <source>
        <dbReference type="EMBL" id="QIM16722.1"/>
    </source>
</evidence>
<dbReference type="InterPro" id="IPR019587">
    <property type="entry name" value="Polyketide_cyclase/dehydratase"/>
</dbReference>
<feature type="domain" description="Clp R" evidence="1">
    <location>
        <begin position="12"/>
        <end position="71"/>
    </location>
</feature>
<dbReference type="GO" id="GO:0008233">
    <property type="term" value="F:peptidase activity"/>
    <property type="evidence" value="ECO:0007669"/>
    <property type="project" value="UniProtKB-KW"/>
</dbReference>
<evidence type="ECO:0000313" key="3">
    <source>
        <dbReference type="Proteomes" id="UP000501387"/>
    </source>
</evidence>
<dbReference type="InterPro" id="IPR036628">
    <property type="entry name" value="Clp_N_dom_sf"/>
</dbReference>
<dbReference type="SUPFAM" id="SSF81923">
    <property type="entry name" value="Double Clp-N motif"/>
    <property type="match status" value="1"/>
</dbReference>
<dbReference type="Proteomes" id="UP000501387">
    <property type="component" value="Chromosome"/>
</dbReference>
<dbReference type="Gene3D" id="1.10.1780.10">
    <property type="entry name" value="Clp, N-terminal domain"/>
    <property type="match status" value="1"/>
</dbReference>
<dbReference type="Gene3D" id="3.30.530.20">
    <property type="match status" value="1"/>
</dbReference>
<name>A0A6G8FKW9_9MICO</name>
<dbReference type="SUPFAM" id="SSF55961">
    <property type="entry name" value="Bet v1-like"/>
    <property type="match status" value="1"/>
</dbReference>
<dbReference type="InterPro" id="IPR004176">
    <property type="entry name" value="Clp_R_N"/>
</dbReference>
<keyword evidence="2" id="KW-0378">Hydrolase</keyword>
<keyword evidence="2" id="KW-0645">Protease</keyword>
<dbReference type="GO" id="GO:0006508">
    <property type="term" value="P:proteolysis"/>
    <property type="evidence" value="ECO:0007669"/>
    <property type="project" value="UniProtKB-KW"/>
</dbReference>
<dbReference type="CDD" id="cd07814">
    <property type="entry name" value="SRPBCC_CalC_Aha1-like"/>
    <property type="match status" value="1"/>
</dbReference>
<dbReference type="InterPro" id="IPR023393">
    <property type="entry name" value="START-like_dom_sf"/>
</dbReference>
<accession>A0A6G8FKW9</accession>
<protein>
    <submittedName>
        <fullName evidence="2">Clp protease</fullName>
    </submittedName>
</protein>